<evidence type="ECO:0000313" key="1">
    <source>
        <dbReference type="EMBL" id="ACG43791.1"/>
    </source>
</evidence>
<name>B6U358_MAIZE</name>
<reference evidence="1" key="1">
    <citation type="journal article" date="2009" name="Plant Mol. Biol.">
        <title>Insights into corn genes derived from large-scale cDNA sequencing.</title>
        <authorList>
            <person name="Alexandrov N.N."/>
            <person name="Brover V.V."/>
            <person name="Freidin S."/>
            <person name="Troukhan M.E."/>
            <person name="Tatarinova T.V."/>
            <person name="Zhang H."/>
            <person name="Swaller T.J."/>
            <person name="Lu Y.P."/>
            <person name="Bouck J."/>
            <person name="Flavell R.B."/>
            <person name="Feldmann K.A."/>
        </authorList>
    </citation>
    <scope>NUCLEOTIDE SEQUENCE</scope>
</reference>
<dbReference type="AlphaFoldDB" id="B6U358"/>
<sequence>MFDTECISWQNSRIYTLMRRLFNSSVPKLTLVLSECHFIYFVSYLLRYEVNKPSILHIQCPLTAVCWKFSLWYIAFHRSSSSLQMGNNPNISINFFFVYCKVIGSTRVL</sequence>
<organism evidence="1">
    <name type="scientific">Zea mays</name>
    <name type="common">Maize</name>
    <dbReference type="NCBI Taxonomy" id="4577"/>
    <lineage>
        <taxon>Eukaryota</taxon>
        <taxon>Viridiplantae</taxon>
        <taxon>Streptophyta</taxon>
        <taxon>Embryophyta</taxon>
        <taxon>Tracheophyta</taxon>
        <taxon>Spermatophyta</taxon>
        <taxon>Magnoliopsida</taxon>
        <taxon>Liliopsida</taxon>
        <taxon>Poales</taxon>
        <taxon>Poaceae</taxon>
        <taxon>PACMAD clade</taxon>
        <taxon>Panicoideae</taxon>
        <taxon>Andropogonodae</taxon>
        <taxon>Andropogoneae</taxon>
        <taxon>Tripsacinae</taxon>
        <taxon>Zea</taxon>
    </lineage>
</organism>
<proteinExistence type="evidence at transcript level"/>
<protein>
    <submittedName>
        <fullName evidence="1">Uncharacterized protein</fullName>
    </submittedName>
</protein>
<accession>B6U358</accession>
<dbReference type="ExpressionAtlas" id="B6U358">
    <property type="expression patterns" value="baseline"/>
</dbReference>
<dbReference type="EMBL" id="EU971673">
    <property type="protein sequence ID" value="ACG43791.1"/>
    <property type="molecule type" value="mRNA"/>
</dbReference>